<feature type="transmembrane region" description="Helical" evidence="2">
    <location>
        <begin position="6"/>
        <end position="28"/>
    </location>
</feature>
<gene>
    <name evidence="3" type="ORF">SAMN05421770_101208</name>
</gene>
<feature type="region of interest" description="Disordered" evidence="1">
    <location>
        <begin position="37"/>
        <end position="62"/>
    </location>
</feature>
<proteinExistence type="predicted"/>
<keyword evidence="2" id="KW-0472">Membrane</keyword>
<dbReference type="EMBL" id="FZOU01000001">
    <property type="protein sequence ID" value="SNS25531.1"/>
    <property type="molecule type" value="Genomic_DNA"/>
</dbReference>
<protein>
    <submittedName>
        <fullName evidence="3">Uncharacterized protein</fullName>
    </submittedName>
</protein>
<evidence type="ECO:0000313" key="4">
    <source>
        <dbReference type="Proteomes" id="UP000198356"/>
    </source>
</evidence>
<dbReference type="RefSeq" id="WP_142988146.1">
    <property type="nucleotide sequence ID" value="NZ_FZOU01000001.1"/>
</dbReference>
<reference evidence="3 4" key="1">
    <citation type="submission" date="2017-06" db="EMBL/GenBank/DDBJ databases">
        <authorList>
            <person name="Kim H.J."/>
            <person name="Triplett B.A."/>
        </authorList>
    </citation>
    <scope>NUCLEOTIDE SEQUENCE [LARGE SCALE GENOMIC DNA]</scope>
    <source>
        <strain evidence="3 4">DSM 18704</strain>
    </source>
</reference>
<accession>A0A239D0Y3</accession>
<sequence>MKRGGLILLILLLIALGVGFLTMMWIGMRNGIHHQPPRQSSAPMFGSGGSVSTRTAYRIPTS</sequence>
<dbReference type="Proteomes" id="UP000198356">
    <property type="component" value="Unassembled WGS sequence"/>
</dbReference>
<dbReference type="AlphaFoldDB" id="A0A239D0Y3"/>
<name>A0A239D0Y3_9BACT</name>
<evidence type="ECO:0000256" key="2">
    <source>
        <dbReference type="SAM" id="Phobius"/>
    </source>
</evidence>
<evidence type="ECO:0000313" key="3">
    <source>
        <dbReference type="EMBL" id="SNS25531.1"/>
    </source>
</evidence>
<feature type="compositionally biased region" description="Polar residues" evidence="1">
    <location>
        <begin position="50"/>
        <end position="62"/>
    </location>
</feature>
<keyword evidence="2" id="KW-1133">Transmembrane helix</keyword>
<organism evidence="3 4">
    <name type="scientific">Granulicella rosea</name>
    <dbReference type="NCBI Taxonomy" id="474952"/>
    <lineage>
        <taxon>Bacteria</taxon>
        <taxon>Pseudomonadati</taxon>
        <taxon>Acidobacteriota</taxon>
        <taxon>Terriglobia</taxon>
        <taxon>Terriglobales</taxon>
        <taxon>Acidobacteriaceae</taxon>
        <taxon>Granulicella</taxon>
    </lineage>
</organism>
<keyword evidence="4" id="KW-1185">Reference proteome</keyword>
<keyword evidence="2" id="KW-0812">Transmembrane</keyword>
<evidence type="ECO:0000256" key="1">
    <source>
        <dbReference type="SAM" id="MobiDB-lite"/>
    </source>
</evidence>